<gene>
    <name evidence="2" type="ORF">MNBD_UNCLBAC01-107</name>
</gene>
<feature type="domain" description="Peptidase MA-like" evidence="1">
    <location>
        <begin position="76"/>
        <end position="258"/>
    </location>
</feature>
<dbReference type="AlphaFoldDB" id="A0A3B1D1M1"/>
<dbReference type="InterPro" id="IPR039568">
    <property type="entry name" value="Peptidase_MA-like_dom"/>
</dbReference>
<proteinExistence type="predicted"/>
<reference evidence="2" key="1">
    <citation type="submission" date="2018-06" db="EMBL/GenBank/DDBJ databases">
        <authorList>
            <person name="Zhirakovskaya E."/>
        </authorList>
    </citation>
    <scope>NUCLEOTIDE SEQUENCE</scope>
</reference>
<evidence type="ECO:0000259" key="1">
    <source>
        <dbReference type="Pfam" id="PF13485"/>
    </source>
</evidence>
<sequence length="261" mass="31008">MLMKKILVLVTLFLFTSISSSYAKEWKEYKRRHFIVYYKNAPFDFVKSVEEMAEDYYGEISKNLGFTRYKGWTWDERAKIYIYDDSEDYVRSARAARWSHGVASPKDKVIRTFPAAHGFFDSTLPHELGHIIFREFIGFKAQVPLWFEEGVAMYQEKARRWGAHKAVKKAMKEEAFIPLEELTIMHLSQKTSPEEVNLFYTEAASVIQFLIGEYGKQRFVRLCRKLKDGNPFEWTFESIYVRFKTMEDLNKAWVKFLKEKK</sequence>
<dbReference type="Pfam" id="PF13485">
    <property type="entry name" value="Peptidase_MA_2"/>
    <property type="match status" value="1"/>
</dbReference>
<accession>A0A3B1D1M1</accession>
<dbReference type="EMBL" id="UOGJ01000079">
    <property type="protein sequence ID" value="VAX36039.1"/>
    <property type="molecule type" value="Genomic_DNA"/>
</dbReference>
<name>A0A3B1D1M1_9ZZZZ</name>
<organism evidence="2">
    <name type="scientific">hydrothermal vent metagenome</name>
    <dbReference type="NCBI Taxonomy" id="652676"/>
    <lineage>
        <taxon>unclassified sequences</taxon>
        <taxon>metagenomes</taxon>
        <taxon>ecological metagenomes</taxon>
    </lineage>
</organism>
<protein>
    <recommendedName>
        <fullName evidence="1">Peptidase MA-like domain-containing protein</fullName>
    </recommendedName>
</protein>
<evidence type="ECO:0000313" key="2">
    <source>
        <dbReference type="EMBL" id="VAX36039.1"/>
    </source>
</evidence>